<evidence type="ECO:0000259" key="3">
    <source>
        <dbReference type="Pfam" id="PF17965"/>
    </source>
</evidence>
<keyword evidence="1" id="KW-0732">Signal</keyword>
<dbReference type="Proteomes" id="UP000320012">
    <property type="component" value="Unassembled WGS sequence"/>
</dbReference>
<feature type="region of interest" description="Disordered" evidence="2">
    <location>
        <begin position="440"/>
        <end position="470"/>
    </location>
</feature>
<gene>
    <name evidence="4" type="ORF">FO435_09065</name>
</gene>
<feature type="domain" description="Mucin binding" evidence="3">
    <location>
        <begin position="5174"/>
        <end position="5251"/>
    </location>
</feature>
<feature type="region of interest" description="Disordered" evidence="2">
    <location>
        <begin position="160"/>
        <end position="183"/>
    </location>
</feature>
<dbReference type="Gene3D" id="3.10.20.470">
    <property type="match status" value="7"/>
</dbReference>
<feature type="compositionally biased region" description="Polar residues" evidence="2">
    <location>
        <begin position="54"/>
        <end position="72"/>
    </location>
</feature>
<dbReference type="InterPro" id="IPR041558">
    <property type="entry name" value="MucBP_2"/>
</dbReference>
<reference evidence="4 5" key="1">
    <citation type="submission" date="2019-07" db="EMBL/GenBank/DDBJ databases">
        <title>Genome sequence of Weissella cibaria GK1.</title>
        <authorList>
            <person name="Choi H.-J."/>
        </authorList>
    </citation>
    <scope>NUCLEOTIDE SEQUENCE [LARGE SCALE GENOMIC DNA]</scope>
    <source>
        <strain evidence="4 5">GK1</strain>
    </source>
</reference>
<dbReference type="Gene3D" id="2.60.40.4300">
    <property type="match status" value="1"/>
</dbReference>
<organism evidence="4 5">
    <name type="scientific">Weissella cibaria</name>
    <dbReference type="NCBI Taxonomy" id="137591"/>
    <lineage>
        <taxon>Bacteria</taxon>
        <taxon>Bacillati</taxon>
        <taxon>Bacillota</taxon>
        <taxon>Bacilli</taxon>
        <taxon>Lactobacillales</taxon>
        <taxon>Lactobacillaceae</taxon>
        <taxon>Weissella</taxon>
    </lineage>
</organism>
<evidence type="ECO:0000313" key="5">
    <source>
        <dbReference type="Proteomes" id="UP000320012"/>
    </source>
</evidence>
<evidence type="ECO:0000256" key="1">
    <source>
        <dbReference type="ARBA" id="ARBA00022729"/>
    </source>
</evidence>
<feature type="region of interest" description="Disordered" evidence="2">
    <location>
        <begin position="630"/>
        <end position="652"/>
    </location>
</feature>
<comment type="caution">
    <text evidence="4">The sequence shown here is derived from an EMBL/GenBank/DDBJ whole genome shotgun (WGS) entry which is preliminary data.</text>
</comment>
<name>A0A9Q8JKV7_9LACO</name>
<feature type="domain" description="Mucin binding" evidence="3">
    <location>
        <begin position="5596"/>
        <end position="5673"/>
    </location>
</feature>
<evidence type="ECO:0000313" key="4">
    <source>
        <dbReference type="EMBL" id="TVV28013.1"/>
    </source>
</evidence>
<dbReference type="NCBIfam" id="TIGR03715">
    <property type="entry name" value="KxYKxGKxW"/>
    <property type="match status" value="1"/>
</dbReference>
<feature type="region of interest" description="Disordered" evidence="2">
    <location>
        <begin position="47"/>
        <end position="72"/>
    </location>
</feature>
<dbReference type="EMBL" id="VNHC01000002">
    <property type="protein sequence ID" value="TVV28013.1"/>
    <property type="molecule type" value="Genomic_DNA"/>
</dbReference>
<feature type="compositionally biased region" description="Polar residues" evidence="2">
    <location>
        <begin position="440"/>
        <end position="455"/>
    </location>
</feature>
<accession>A0A9Q8JKV7</accession>
<evidence type="ECO:0000256" key="2">
    <source>
        <dbReference type="SAM" id="MobiDB-lite"/>
    </source>
</evidence>
<feature type="region of interest" description="Disordered" evidence="2">
    <location>
        <begin position="1708"/>
        <end position="1732"/>
    </location>
</feature>
<feature type="domain" description="Mucin binding" evidence="3">
    <location>
        <begin position="2301"/>
        <end position="2359"/>
    </location>
</feature>
<dbReference type="Pfam" id="PF19258">
    <property type="entry name" value="KxYKxGKxW_sig"/>
    <property type="match status" value="1"/>
</dbReference>
<dbReference type="InterPro" id="IPR022263">
    <property type="entry name" value="KxYKxGKxW"/>
</dbReference>
<dbReference type="Pfam" id="PF17965">
    <property type="entry name" value="MucBP_2"/>
    <property type="match status" value="7"/>
</dbReference>
<feature type="domain" description="Mucin binding" evidence="3">
    <location>
        <begin position="1315"/>
        <end position="1388"/>
    </location>
</feature>
<feature type="domain" description="Mucin binding" evidence="3">
    <location>
        <begin position="5385"/>
        <end position="5462"/>
    </location>
</feature>
<proteinExistence type="predicted"/>
<feature type="domain" description="Mucin binding" evidence="3">
    <location>
        <begin position="5807"/>
        <end position="5884"/>
    </location>
</feature>
<sequence length="7073" mass="748057">MKMNLQKDMFDRKLRYKMYKDGKKWVFASMATLSLIGAFLGGGSAHADDKDVDQSQTTDTAEQANAPNSDSTVVLSTATEVSTVSDQLSNSAQVDASDVAATVLSASVSAVASSESSASSVSASLQSSAVVKLTPASISSSASSVATSASVTVSSNASSSASTSVKQSATSSSAKQSAKVTTSSASATSKKATSVAVSSSASHTTSGVSYSVDSAKSAATAVTSIVAAMHNVATADSAAIAASKTDKIVRNTAMEALVDHIVEEANGVAQSLTSAQYQATHMQVKNADVLMMTVYNVVNNMTFELQQAIQMAAADKRGVQDDVLTRAQSAYVNLDVSRFNATAKLSAYGDLIVSAPTNQFAKVVAALHQTGLYDDFRFVVDPIMTSAVNDVTDAEVDAGKVRDALILAHNDDQIYNAFVTGGTVSKTTTSTIKEGTGLTSWTASADSDPTDTPKNTAAVPSGDASSLTSTTTVDGDTQYYNLTGVTSADGTKQAAVKPVAGNVTYKYQLDLSGNFTITGKFFMSNHSDSRVAKLPTVDGKQNAFQGGSTYPSGDFLGLFLSPTDPGTIGGTNGDLGIGGLPDAIAFGIDFFYNSNKGDQTFGTNTNETYQKNGYPVAGFRTTDADGNLTNGTGGVQYTQNTSKGTSYSSTTQNSVPAGILTTGMPYFLSYNAISHVLTASMPKPGSTDVNDKSQYLTWTYTLPQELLQKGVLSLGLLGVTGGNGAVMEASIDVTQHNPVTNTDMHFSGTLVPNSVTVKYQDASGKTLLPDTSIKANVGDKIGIAYVSPNYQIDDYAYQAPSSSAIDSTKYKLISANDVTVSGSKANTMTLVYATRQTATVHYMVNGVADALPTQKLSGWATEAYSTADGYSDLIWAKPGYSINAGYLNGAFDSNDATDQSIWIYITSNAQTVKTTVTGLPATYVSQIASETKTIATATDSTYDLPAAIDVPGYKLVVTDAAGNVVKNYTDIMTPAGNVGDVINYTYAYTALPDSIKVYYTYTDPNTGLVKPIDTKLIGLRQINGHDINYDANGAPYILMTGVTDDKVDLTKLENVTGGFSWDGKAPVVNGKAATSTTAVRNADVDDVVTINFTQQPVIATIYYFALRDGKYTQFAPLGSGTANTFIYKGYANTKMPTDPATSAQLYPEVSGYDFVWVTAGNVTSDNPMNVATDTPLDDAGTDYTLEANTVSTKILSADSRKNNVFVIYVAQAQKAVIKYVDQTGAPVAVPDGTPTSLTGVTGETYDTTKLTPDVPGYSKPVITDTAQVAGKVDSGKTDEAGQTIWTPQAVTVANSGVFGSNNSTVITVTYQAAAQVANVRYVDQNGNPVVGMPADLPTTLTGTSNSPLATLVTAAMKTAPAGYTYDSTDAATTFDADTTLDQTVTVHFIAANQSATVRYVLATVDADGKVTYTKTAVPGTTPVSLSGTTGADYASNGLYTSAVTNKAIPGYTRLGIDLGTGKFVDGTNTITVGYAADEATLQVIYYLLDTDNKDNSYQMSTRNGALMTPDVPALTADKLANLHTDDVITLTDPMFKGYVLQKADTDLSGLAGGTNGQYTVKAGTNSISYYFLATTQKATVNFVDEDGKQIPGQASRQVTGPSNSPIQVENEIPGWTKIDTDANYFDDDDTIDQVINIRYAQDAQEQAILVTYPKAVGKSDITKPVVTQTGKTGETFPAFKLTGYEIPGYTMLVDGKAATEIAAETADATNNPVGGTPIAPLSSPDGKTYSSDVDGDQQVHIITYKANPATLTTHYYLEGAKGEKTGTMAVPGLKTVVNTNLTTDAAVTITDPTAPAGYTLVTDDSDLLGVNKLADGSYTALMGDNTITYWFTADVQAAKVTYKTDNGTTVKAASRADGTAITEVDGVTDESYKTIDDYKAVVSYVPKGYTLQSVVVNGQTYTSSAAALVALDKLSAVSADNAIVMNYKADLQKVVVNFVVNQYDITNPAKLVSQYAMPDSDQMSITLTGTTGQTIDYTQIAKYLKTETLPAGMKMYVYDAQNNPKPADQAATFDADDAVNQKVTLYYTGKTISYTFAILTTNDTNAFDANGKFVGVQQGYKDASGIVIPVGMGSTKTYATVIKNMGDFIQGTDSQKLVFVQSLAGGINPWASKMTVSGVVKNVFSGTTKDGRSVKIAQVGAYGQATGAAQVQIPLGDGTSISQSYGTGVVKNTDGSVTIVSTPNSSSITNFYVTLNAYGTDPITGTKVAVGSTLTRTEVGWELYADGYIAGIRDSNDLSYPIATSGGYNYTSDAGPWAFSYTTLPENVAGTDLNTASTVQQAISSTAPVYAVYYYLKDGIQSVDVNFLDQSGKVIHAAVTETGKSNTKIAYTNSTKVANAIKGYQLVSDGRDATTTFDTVGVTPVTDSNNNVVYNTDGTVKLTTDANGNVIDTQRQTVNLVYKANVQSASVAFVGPDGKALKNNVNLPDGVTAGTVDFSAITAALKAIPGYHIVTDLPATATFDDSDNVNGADAKPQVFTIVYAKDAQTVHVNYMVQNTDGSLTKMPGKDVIAINGLTGDTVDYNSVDKVVKGYTLVTDETTNTTTFDKTNNGTATVDGTPQEVNLVYTANAAKVKIVYRVQQMTSTDGKTVNPVLDKDGNPIYMTVNPQGDSAVATGVYGNDYVVNVSNKGMLEQGYYFYSADFGEGNTPDTETDELGSVTTYPDGTGPKGNTDDQGVVAKHYTFSDDDDPDNGRTLYVTYRPEMYQFDIVYLVQDPDKPNEPPTGILTHEVGFAGGFYSFKVPTLPIPAYTTAGADQGNLNGPYGPKVNGFGLIENDANNSYDPDPQFNELLGGSNGTQQAPHLVVRYTPNRMTVTANYVLVNDKGQVVQSKTSNGMVDTYLSTNMVTTGDMGAEVVGDWRSVGLDGTISATSQASAVKNFDGYKLVDKEGVWTSTPLTFDFDADGDGKDDPVPQTSDEYIDYVTNVYNKFMTAQNKEAEAYNTEHASEIAAGTLTKQTILNPIELTDIQKTWVNLSVDTNNVDHKYQAANNFVTYQYKVDPTITYTYKDSAGKVINKGEPVVDADGNSYYSDRTPAVIHVTADMPADGGGVYTVTDTAAEIAGFSRSDAGALTFNGNAYVASGVLPSTNYDVVFTAVPQKITTSYVSDTKNASAATDKMPATTTTVRDTNATYTVDATGGATIPAGYYVSQITYNKTVVATADSATSGLHQGYAAFTSVDEVVKAVSELGTTANQIEYTLTAAPEPLQVTYNYTTAKVANWTAPKTVIAANVNDTVVTDDAYDVAVPTVAGYTAQIVAKAADGTVLNTYTATQFKAIAAAGLAMTADGAYYDVIYTPAVQNIKTSYTLPKNAKVQMTQMTADTVQAATDSTYDVTADGPLKALIPRGYQVATITINGQELSVDDADAQNLQVIAGDNTVVYNLKASIQPLTVNYGFANKTPNAAAVALLPGKSTGTNATQDIDKVSYATGDNYTVVVPKIAGYVATVTTGDKDNQSTIDPTAPIQMVAGGATYNVVYTPEAQTQTTLYQGPEVALDRMSKTTFVNQTATDANFTVSANSPATDIPAGYKVEQITLNDKDVQAGDFVTSVGGDTVIYTLVATDNPLNVNYQYDTIKGWTAPTTGLPTNIADEAVLTDAKYAVAVPDVAGYTASVVDANGNTYTLAQLTNLPGMPAGGETYTVTYTPNAQRVNVVFKLNTTDGVDMNGRVAERIDGISNGTVSYDKITDLDVPGYAYQWQNTVATFDSDDNQDQTVYIIYTAKSDQKAKLVFVNDPKQQADIDTTTGTTNTQITFVNPTTKQTLTDQDLVRTGYTYVLAGTSNAYASLVNLPKYTDADDDTQTYDVTYTAKKQQIGIVQSGLPTSLMTANNLAKIAGYTNGHYGQELDGTSNNTLPTATQLHVPGYAFQAYLVHADGTKTAVDLTALGDQVFNLLPGTIDDNGLAVTQVEVDYTPTLQQAIVRDATHDFETANGKTGDAIVLQTTDANLAKAGYTYTANGFSSLTDAVAAMATYDNTDNDADAPVDGTPQLFNVVYTANNQSILVKVVGLPAAKVPNLANLTGVTDSTYNNVPTDAQLKVPGYAYVITDSNDKAVTLDQLKTATFQMNGEQLAVTDYTVTYTAEPTSAKVIYQYDSSATLANAPTLPATTVITGVTDGAYPATTIQTLPGYTTVVVAQSAQVTGQYDATTNQINGTFTADDMSGENSVYVVTYVPTDHDIKVHYEVDEPTDATEPSGTFTLPADTKISIKTDKGYQITSVATPGYAIEKIDGKVIDWDKLDKVTETAEDGTIITYYKLDDHTLISSDKLNVTFTNTAAVDATGELQTSHYDITLLPTKQDFDVTYEWADAATQDAANATAKAKIDAQVAAPVAKTGIYTDHKYGFSYVVVPGYTATVSGVAHVDDKTDSDLAGAFEDDGKGNVTANMHAVNTSYKVVYSANKQHIDVVYHVADTGMTDVLAVTGLPTDDSGILTGSLEGQTDMAYTDETSGDFNYKLVKAVPGYTYTITDAAGHVVKDATGKLLFMREADFDLSTLPGTFAVDATTGALIQNQYTITYQADKQQQQITFENPTDPATGKAPVTDPITQTADSNQTFAEVDLGKDYNIPGYTMHIDGEAGAVLASQKADNTDVAYTFDNDATDEALAQSVAATDGTVQKHVVTYVANTDQKASLTIVNKPVSAGDLPIVAPITDGTTDAKVDFGITQSQLYVPGYTFVVTLVGDATKTPVNIDDLRFTRDESDDQAYEVTYTPISQTVNVNYKTDGLTTAQQASVPGSAADFTLTGNTDTNYASATVSGASNAVISGRPGYTFTVSEVHGQGSDATSSAISAATNLGSQATFDLADAANSYIFAVSGTGNESGLAVAGSEQLKTPEIDVAYTALPQHMQVTYAVAGTPTTAQQARVDAGAKDNPTTVTATTDALLSVATAATTMIIHSVDGYTFMIYKKKSDCSRGDLVTTDPQTTDFDLTKNALTKDQLFAVDADGNLVMPGYDVVYTADKQTVHVNFEDATTKTAVADQDEVAISGLSNGTIDFTSAQAVVDALTAKGYKVVTGLPTDATLYDNDDAKDQTFTVTVRHGVSDEHETFEATSTVTYEGATPALEANVVSVAVTHTYQTDDVTGNRIQVGDKANYGTYYKADTYVIADSDANKATVDGTTGDITFKTIDTPVVAGYTPDTETKQNVTAAIVDSETGAVSYAPVESTVTYTADVQKVVVTFKDLTTGKAVSGQEPVTITGVTDGTIDFTTAQDVVKALEEAGYYVVTGLPKTDVPYDNDDAKNQTYEVTLRHSVTPQSEDLTATSTVTYEGANPEPKPNKTTVTITHTYQTDNVTKQRIQAIAKDSYGADYVADTYAAADADKAAVTVDNTTGALTYTAVETPAVAGYTPDKTSVSNTAEAVLNTETGEYSYGPAESTVTYTADAQKVVVKFNDLTTGQPVAEQTDVTIDGVTDGTVDFKTAQDVVDKLVKAGYYVVAGLPTNPVLFDNKDKEDQSFTVTLRHQVTNETEPLTATSTVTYEGGNPAPATNVVTVTVNHTYQMDKVTNTRIQETAKDAYVTDYQPDTYTVATDDAAKVTVNETTGALTYTTIETPAVAGYTPDKMTVSNTATAVLNTETGEYSYGPAESTVTYTADVQKVVVKFNDLTTGQPVAKQTDVTIDGVTDGTVDFKTAQDVVDKLVKAGYYVVAGLPTDPVLFDNKDKEDQSFTVTLRHQVTNETEPLTATSTVTYEGANPAPATNVVTVTVNHTYQMDKVTNTRIQETAKDAYVTDYQPDTYTVATDDAAKVTVNETTGALTYTTIETPAVAGYTPDKMTVSNTATAVLNTETGEYSYGPAESTVTYTADAQKVVVKFNDLTTGQPVAKQTDVTIDGVTDGTVDFKTAQDVVDKLVKAGYYVVAGLPTDAVLFDNKDKGDQSFTVTLRHQVTNETEPLTATSTVTYEGANPAPATNVVTVTVNHTYQMDKVTNTRIQETAKDAYVTDYQPDTYTVAAEDAAKVTVDETTGALTYTTVKTPAVDGYTPDKTAVSNTATAVLNTETGDYSYGPVATKVVYTIDAVQKASLHFVNDPSNRADKVISDGKAYETINFGTTTSDLTVPGYDYVIEDAAGNKYTSIDDFVYTAKEADSQDYTVTYTAKPVEVAVHYDTENLTAGQKTTVNATDGVITGKTDAGYATADGATNVKAVPGYTFTVTDAAKNTVVANSTSDYDLKQATGTFAVNAAGKPINSEFTVVYTPVAQSVAVDYDTANLTPEQQKTVAATDGKLDGVTDATYDTATGDKIVKAVPGYTFTITDASDKPVVSDATKLFDLTTEAGAFALNTDGKLVNDHFKVVYTPVGQTVAVNYNTTELNDTQKSQVKAPTTAAITGKTDALNGTADGATTVKSVPGYTFTVTNNSGDVVKDSEEDFDLKKVPGQFAVSSDGTLKNPSYTVVYTPELQQQTVNVTFPASAGKPNVTGEVVNKSVTGKDFLVTDLARYSVDGYTMLVDGKPATSIAAEATDTTANGLNKTDSEPQLHEVTFEAKADQKATLTFKNDPKHRDMISKDNGVSDTTIDFGTTTAKLHVPGYSYVITDVDGKTYESIDDFVYTAKEADSQDYTVTYTALPVEVAVHYDTNNLTDGQKATVKTTDGKITGVTDAKYVTANGATTVPSVSGYTFTVTNASDKPVVQDVTKPFDLTTLTGTFAVNEAGQPINDHFTVVYTPVAQKVAVDYDTSNLTPAQQATVDVQDGQLDGVTDATYDTATGDKIVKAVPGYTFTIKDASGKSVVSDATKSFDLTTVDGAFALNPAGKLVNDHFTVVYTPVKQTVAVDYDTSNLNETQTSQVKAPTTATITGKTDALNATAAGDTTVKAVPGYTFTVTDASGKPVVENSEKNFDLTKVPGQFAVNANGLLKNPSYNVVYTPELQQQTVNVTFPASANRANETGTVVNKSVTGQDFTVTDLSSYNVDGYTMLVDGTPATSIAAEATDTTANGLNKTDSKPQLHTVTFVANTNQKARLTFVNDPKQRDQITKNDGESDTTINFGTTTADLAVPGYSYVITDATGNTYKSVDNFVYTAKEADLQDYTVTYTAEPVTVAVHFDTTMLTKEQQATVNVTDGEISGKTDADYTTA</sequence>
<dbReference type="RefSeq" id="WP_145464379.1">
    <property type="nucleotide sequence ID" value="NZ_VNHC01000002.1"/>
</dbReference>
<feature type="domain" description="Mucin binding" evidence="3">
    <location>
        <begin position="4963"/>
        <end position="5040"/>
    </location>
</feature>
<protein>
    <recommendedName>
        <fullName evidence="3">Mucin binding domain-containing protein</fullName>
    </recommendedName>
</protein>